<evidence type="ECO:0000313" key="6">
    <source>
        <dbReference type="EMBL" id="RZT87204.1"/>
    </source>
</evidence>
<dbReference type="GO" id="GO:0000976">
    <property type="term" value="F:transcription cis-regulatory region binding"/>
    <property type="evidence" value="ECO:0007669"/>
    <property type="project" value="TreeGrafter"/>
</dbReference>
<evidence type="ECO:0000313" key="7">
    <source>
        <dbReference type="Proteomes" id="UP000291591"/>
    </source>
</evidence>
<dbReference type="AlphaFoldDB" id="A0A4Q7V178"/>
<dbReference type="SUPFAM" id="SSF48498">
    <property type="entry name" value="Tetracyclin repressor-like, C-terminal domain"/>
    <property type="match status" value="1"/>
</dbReference>
<dbReference type="Pfam" id="PF00440">
    <property type="entry name" value="TetR_N"/>
    <property type="match status" value="1"/>
</dbReference>
<dbReference type="PROSITE" id="PS50977">
    <property type="entry name" value="HTH_TETR_2"/>
    <property type="match status" value="1"/>
</dbReference>
<proteinExistence type="predicted"/>
<evidence type="ECO:0000259" key="5">
    <source>
        <dbReference type="PROSITE" id="PS50977"/>
    </source>
</evidence>
<keyword evidence="2 4" id="KW-0238">DNA-binding</keyword>
<dbReference type="InterPro" id="IPR001647">
    <property type="entry name" value="HTH_TetR"/>
</dbReference>
<name>A0A4Q7V178_PSEST</name>
<dbReference type="PANTHER" id="PTHR30055">
    <property type="entry name" value="HTH-TYPE TRANSCRIPTIONAL REGULATOR RUTR"/>
    <property type="match status" value="1"/>
</dbReference>
<dbReference type="Pfam" id="PF16859">
    <property type="entry name" value="TetR_C_11"/>
    <property type="match status" value="1"/>
</dbReference>
<accession>A0A4Q7V178</accession>
<dbReference type="InterPro" id="IPR009057">
    <property type="entry name" value="Homeodomain-like_sf"/>
</dbReference>
<keyword evidence="7" id="KW-1185">Reference proteome</keyword>
<reference evidence="6 7" key="1">
    <citation type="submission" date="2019-02" db="EMBL/GenBank/DDBJ databases">
        <title>Sequencing the genomes of 1000 actinobacteria strains.</title>
        <authorList>
            <person name="Klenk H.-P."/>
        </authorList>
    </citation>
    <scope>NUCLEOTIDE SEQUENCE [LARGE SCALE GENOMIC DNA]</scope>
    <source>
        <strain evidence="6 7">DSM 45779</strain>
    </source>
</reference>
<comment type="caution">
    <text evidence="6">The sequence shown here is derived from an EMBL/GenBank/DDBJ whole genome shotgun (WGS) entry which is preliminary data.</text>
</comment>
<dbReference type="Proteomes" id="UP000291591">
    <property type="component" value="Unassembled WGS sequence"/>
</dbReference>
<keyword evidence="3" id="KW-0804">Transcription</keyword>
<dbReference type="InterPro" id="IPR011075">
    <property type="entry name" value="TetR_C"/>
</dbReference>
<dbReference type="RefSeq" id="WP_130291387.1">
    <property type="nucleotide sequence ID" value="NZ_SHKL01000001.1"/>
</dbReference>
<dbReference type="PANTHER" id="PTHR30055:SF230">
    <property type="entry name" value="TRANSCRIPTIONAL REGULATORY PROTEIN (PROBABLY TETR-FAMILY)-RELATED"/>
    <property type="match status" value="1"/>
</dbReference>
<protein>
    <submittedName>
        <fullName evidence="6">TetR family transcriptional regulator</fullName>
    </submittedName>
</protein>
<dbReference type="SUPFAM" id="SSF46689">
    <property type="entry name" value="Homeodomain-like"/>
    <property type="match status" value="1"/>
</dbReference>
<dbReference type="Gene3D" id="1.10.357.10">
    <property type="entry name" value="Tetracycline Repressor, domain 2"/>
    <property type="match status" value="1"/>
</dbReference>
<sequence>MTITGASGRPRDPEVDRRITEAAVALFGRAGWAGFNLEAVARAAGVGKASIYLRWRTKELLLAEALGSGLLDVADTDSGTLRGDLVELAHQLLALYMGPSRQAALRMAAEAPTIPEVAQRWDALRESQALAARAIVRRGIRRGEIPAGTSVTLLLDTLCGGVVMHVSSTPAHLQERLAADLDDYAERLVDFLMRAVLTTS</sequence>
<evidence type="ECO:0000256" key="4">
    <source>
        <dbReference type="PROSITE-ProRule" id="PRU00335"/>
    </source>
</evidence>
<dbReference type="OrthoDB" id="9796019at2"/>
<dbReference type="GO" id="GO:0003700">
    <property type="term" value="F:DNA-binding transcription factor activity"/>
    <property type="evidence" value="ECO:0007669"/>
    <property type="project" value="TreeGrafter"/>
</dbReference>
<dbReference type="InterPro" id="IPR050109">
    <property type="entry name" value="HTH-type_TetR-like_transc_reg"/>
</dbReference>
<dbReference type="Gene3D" id="1.10.10.60">
    <property type="entry name" value="Homeodomain-like"/>
    <property type="match status" value="1"/>
</dbReference>
<evidence type="ECO:0000256" key="1">
    <source>
        <dbReference type="ARBA" id="ARBA00023015"/>
    </source>
</evidence>
<dbReference type="PRINTS" id="PR00455">
    <property type="entry name" value="HTHTETR"/>
</dbReference>
<dbReference type="InterPro" id="IPR036271">
    <property type="entry name" value="Tet_transcr_reg_TetR-rel_C_sf"/>
</dbReference>
<gene>
    <name evidence="6" type="ORF">EV383_4114</name>
</gene>
<feature type="domain" description="HTH tetR-type" evidence="5">
    <location>
        <begin position="13"/>
        <end position="73"/>
    </location>
</feature>
<keyword evidence="1" id="KW-0805">Transcription regulation</keyword>
<dbReference type="EMBL" id="SHKL01000001">
    <property type="protein sequence ID" value="RZT87204.1"/>
    <property type="molecule type" value="Genomic_DNA"/>
</dbReference>
<evidence type="ECO:0000256" key="2">
    <source>
        <dbReference type="ARBA" id="ARBA00023125"/>
    </source>
</evidence>
<feature type="DNA-binding region" description="H-T-H motif" evidence="4">
    <location>
        <begin position="36"/>
        <end position="55"/>
    </location>
</feature>
<organism evidence="6 7">
    <name type="scientific">Pseudonocardia sediminis</name>
    <dbReference type="NCBI Taxonomy" id="1397368"/>
    <lineage>
        <taxon>Bacteria</taxon>
        <taxon>Bacillati</taxon>
        <taxon>Actinomycetota</taxon>
        <taxon>Actinomycetes</taxon>
        <taxon>Pseudonocardiales</taxon>
        <taxon>Pseudonocardiaceae</taxon>
        <taxon>Pseudonocardia</taxon>
    </lineage>
</organism>
<evidence type="ECO:0000256" key="3">
    <source>
        <dbReference type="ARBA" id="ARBA00023163"/>
    </source>
</evidence>